<evidence type="ECO:0008006" key="3">
    <source>
        <dbReference type="Google" id="ProtNLM"/>
    </source>
</evidence>
<dbReference type="InterPro" id="IPR030911">
    <property type="entry name" value="Sec_acc_SLAP"/>
</dbReference>
<accession>A0A0D0HP54</accession>
<comment type="caution">
    <text evidence="1">The sequence shown here is derived from an EMBL/GenBank/DDBJ whole genome shotgun (WGS) entry which is preliminary data.</text>
</comment>
<gene>
    <name evidence="1" type="ORF">JV16_01797</name>
</gene>
<dbReference type="InterPro" id="IPR030910">
    <property type="entry name" value="SLAP_dom"/>
</dbReference>
<evidence type="ECO:0000313" key="1">
    <source>
        <dbReference type="EMBL" id="KIP21072.1"/>
    </source>
</evidence>
<dbReference type="RefSeq" id="WP_042535318.1">
    <property type="nucleotide sequence ID" value="NZ_JXTG01000008.1"/>
</dbReference>
<dbReference type="AlphaFoldDB" id="A0A0D0HP54"/>
<dbReference type="NCBIfam" id="TIGR04398">
    <property type="entry name" value="SLAP_DUP"/>
    <property type="match status" value="2"/>
</dbReference>
<keyword evidence="2" id="KW-1185">Reference proteome</keyword>
<dbReference type="Proteomes" id="UP000032047">
    <property type="component" value="Unassembled WGS sequence"/>
</dbReference>
<evidence type="ECO:0000313" key="2">
    <source>
        <dbReference type="Proteomes" id="UP000032047"/>
    </source>
</evidence>
<dbReference type="NCBIfam" id="TIGR04399">
    <property type="entry name" value="acc_Sec_SLAP"/>
    <property type="match status" value="1"/>
</dbReference>
<name>A0A0D0HP54_9BACL</name>
<dbReference type="EMBL" id="JXTG01000008">
    <property type="protein sequence ID" value="KIP21072.1"/>
    <property type="molecule type" value="Genomic_DNA"/>
</dbReference>
<organism evidence="1 2">
    <name type="scientific">Anoxybacillus ayderensis</name>
    <dbReference type="NCBI Taxonomy" id="265546"/>
    <lineage>
        <taxon>Bacteria</taxon>
        <taxon>Bacillati</taxon>
        <taxon>Bacillota</taxon>
        <taxon>Bacilli</taxon>
        <taxon>Bacillales</taxon>
        <taxon>Anoxybacillaceae</taxon>
        <taxon>Anoxybacillus</taxon>
    </lineage>
</organism>
<reference evidence="1 2" key="1">
    <citation type="submission" date="2015-01" db="EMBL/GenBank/DDBJ databases">
        <title>Genome sequence of Anoxybacillus ayderensis strain AB04.</title>
        <authorList>
            <person name="Belduz A.O."/>
            <person name="Canakci S."/>
            <person name="Chan K.-G."/>
            <person name="Kahar U.M."/>
            <person name="Yaakob A.S."/>
            <person name="Chan C.S."/>
            <person name="Goh K.M."/>
        </authorList>
    </citation>
    <scope>NUCLEOTIDE SEQUENCE [LARGE SCALE GENOMIC DNA]</scope>
    <source>
        <strain evidence="1 2">AB04</strain>
    </source>
</reference>
<sequence>MFPFFKKKKQGEDSTIQAGQLFDGADEQQDEDVHTTLSIHPMMSLTTEQKYYFQYVNNELPPLKKNQVSLSGVEWKKEGDHYVVTAFVRNSLDQPIRFDHMPLLFIGPDGKVVGRKVFPMSELGDIPPKSSRPWRFVFTTSDLYTENIPETGWKLAFELKKPHRLDLEESWQQHLKEEDKQKLEQLVRSLTPPKQGEVNVMGLQALINNEGNLVVTLLIRNGSDKNITFEQMPLIVEDASGDVIARGAFTLQLEVKANTSKPWTFIFPKSLLQKDEFDFSTWRAYIPQS</sequence>
<protein>
    <recommendedName>
        <fullName evidence="3">Accessory Sec system S-layer assembly protein</fullName>
    </recommendedName>
</protein>
<dbReference type="PATRIC" id="fig|265546.4.peg.1794"/>
<proteinExistence type="predicted"/>